<dbReference type="InterPro" id="IPR002938">
    <property type="entry name" value="FAD-bd"/>
</dbReference>
<keyword evidence="2" id="KW-0503">Monooxygenase</keyword>
<dbReference type="GO" id="GO:0004497">
    <property type="term" value="F:monooxygenase activity"/>
    <property type="evidence" value="ECO:0007669"/>
    <property type="project" value="UniProtKB-KW"/>
</dbReference>
<dbReference type="SUPFAM" id="SSF51905">
    <property type="entry name" value="FAD/NAD(P)-binding domain"/>
    <property type="match status" value="1"/>
</dbReference>
<evidence type="ECO:0000313" key="5">
    <source>
        <dbReference type="Proteomes" id="UP000542353"/>
    </source>
</evidence>
<feature type="domain" description="FAD-binding" evidence="3">
    <location>
        <begin position="1"/>
        <end position="283"/>
    </location>
</feature>
<dbReference type="Pfam" id="PF01494">
    <property type="entry name" value="FAD_binding_3"/>
    <property type="match status" value="1"/>
</dbReference>
<dbReference type="AlphaFoldDB" id="A0A7W7Z9G6"/>
<keyword evidence="1" id="KW-0560">Oxidoreductase</keyword>
<dbReference type="Proteomes" id="UP000542353">
    <property type="component" value="Unassembled WGS sequence"/>
</dbReference>
<dbReference type="Gene3D" id="3.50.50.60">
    <property type="entry name" value="FAD/NAD(P)-binding domain"/>
    <property type="match status" value="1"/>
</dbReference>
<comment type="caution">
    <text evidence="4">The sequence shown here is derived from an EMBL/GenBank/DDBJ whole genome shotgun (WGS) entry which is preliminary data.</text>
</comment>
<dbReference type="InterPro" id="IPR036188">
    <property type="entry name" value="FAD/NAD-bd_sf"/>
</dbReference>
<evidence type="ECO:0000256" key="1">
    <source>
        <dbReference type="ARBA" id="ARBA00023002"/>
    </source>
</evidence>
<dbReference type="Gene3D" id="3.30.9.10">
    <property type="entry name" value="D-Amino Acid Oxidase, subunit A, domain 2"/>
    <property type="match status" value="1"/>
</dbReference>
<proteinExistence type="predicted"/>
<protein>
    <submittedName>
        <fullName evidence="4">2-polyprenyl-6-methoxyphenol hydroxylase-like FAD-dependent oxidoreductase</fullName>
    </submittedName>
</protein>
<dbReference type="PRINTS" id="PR00420">
    <property type="entry name" value="RNGMNOXGNASE"/>
</dbReference>
<gene>
    <name evidence="4" type="ORF">HNR60_004747</name>
</gene>
<dbReference type="InterPro" id="IPR050493">
    <property type="entry name" value="FAD-dep_Monooxygenase_BioMet"/>
</dbReference>
<organism evidence="4 5">
    <name type="scientific">Rhodopseudomonas rhenobacensis</name>
    <dbReference type="NCBI Taxonomy" id="87461"/>
    <lineage>
        <taxon>Bacteria</taxon>
        <taxon>Pseudomonadati</taxon>
        <taxon>Pseudomonadota</taxon>
        <taxon>Alphaproteobacteria</taxon>
        <taxon>Hyphomicrobiales</taxon>
        <taxon>Nitrobacteraceae</taxon>
        <taxon>Rhodopseudomonas</taxon>
    </lineage>
</organism>
<name>A0A7W7Z9G6_9BRAD</name>
<dbReference type="EMBL" id="JACHIH010000054">
    <property type="protein sequence ID" value="MBB5049962.1"/>
    <property type="molecule type" value="Genomic_DNA"/>
</dbReference>
<dbReference type="GO" id="GO:0071949">
    <property type="term" value="F:FAD binding"/>
    <property type="evidence" value="ECO:0007669"/>
    <property type="project" value="InterPro"/>
</dbReference>
<keyword evidence="5" id="KW-1185">Reference proteome</keyword>
<evidence type="ECO:0000313" key="4">
    <source>
        <dbReference type="EMBL" id="MBB5049962.1"/>
    </source>
</evidence>
<sequence length="367" mass="40173">MLARTGWSVRVNERTPAIREVGAGIFLRNNSIEVLEEFGVLDSLRARGTELSHQITVDGAGSVMEERSLSGMSRVTVLPRQALVEELLAAAVNAGVEVVTGAEAVGISPDGSLTLRDGSQRKADLVVAADGVHSRLRSSFGELAKPRLLPTTINRYLLPHRKFAVEPFHREFWGPNRRIGIAPAGPDATYVYQVCKASDHAAGKLPSDAELWTRSIPVLADFFQEIARAPSIPHQYVTVKCSKWSVGRAAIIGDAAHGMPPTLGQGAGVSIMNARGLAAALTQHQDVATALRDWETTVRYITDRTQAWAIRFDVFANRFPDNLAFMRWPVAWCFKNFPILNARMRIAERGLVDTHLGQKLESSALFS</sequence>
<evidence type="ECO:0000256" key="2">
    <source>
        <dbReference type="ARBA" id="ARBA00023033"/>
    </source>
</evidence>
<reference evidence="4 5" key="1">
    <citation type="submission" date="2020-08" db="EMBL/GenBank/DDBJ databases">
        <title>Genomic Encyclopedia of Type Strains, Phase IV (KMG-IV): sequencing the most valuable type-strain genomes for metagenomic binning, comparative biology and taxonomic classification.</title>
        <authorList>
            <person name="Goeker M."/>
        </authorList>
    </citation>
    <scope>NUCLEOTIDE SEQUENCE [LARGE SCALE GENOMIC DNA]</scope>
    <source>
        <strain evidence="4 5">DSM 12706</strain>
    </source>
</reference>
<dbReference type="PANTHER" id="PTHR13789">
    <property type="entry name" value="MONOOXYGENASE"/>
    <property type="match status" value="1"/>
</dbReference>
<dbReference type="PANTHER" id="PTHR13789:SF309">
    <property type="entry name" value="PUTATIVE (AFU_ORTHOLOGUE AFUA_6G14510)-RELATED"/>
    <property type="match status" value="1"/>
</dbReference>
<evidence type="ECO:0000259" key="3">
    <source>
        <dbReference type="Pfam" id="PF01494"/>
    </source>
</evidence>
<accession>A0A7W7Z9G6</accession>